<proteinExistence type="predicted"/>
<keyword evidence="2" id="KW-1185">Reference proteome</keyword>
<comment type="caution">
    <text evidence="1">The sequence shown here is derived from an EMBL/GenBank/DDBJ whole genome shotgun (WGS) entry which is preliminary data.</text>
</comment>
<reference evidence="1 2" key="1">
    <citation type="submission" date="2024-05" db="EMBL/GenBank/DDBJ databases">
        <title>Culex pipiens pipiens assembly and annotation.</title>
        <authorList>
            <person name="Alout H."/>
            <person name="Durand T."/>
        </authorList>
    </citation>
    <scope>NUCLEOTIDE SEQUENCE [LARGE SCALE GENOMIC DNA]</scope>
    <source>
        <strain evidence="1">HA-2024</strain>
        <tissue evidence="1">Whole body</tissue>
    </source>
</reference>
<accession>A0ABD1CW19</accession>
<sequence>MALPPNSPLLLIYYLVWICRRQRVPRYAVGRPRRWLDDVQLEVFHHEKRHLYLFSVHQRQYTKRNMSYEALMSSSSEFGLLRRFEAYLRVKHELESVDREIVVWTEATFRKRDLELQQMLELCEMPDWLETGLLGVRRRAHELATIALRGGFEQDHAELAFALECDDLEVDQETVRKLYHFGLVRVGNGKLSTMPPKERSERGENKTDGSDFELYTKLECIRAVRDRADVEEYTVGKELAARFGALDDVVLNVTLRGSRELTYALQAKQTLEGDPSKPDKVISSQELWRECGKKNYYVAKYFASYLKIKQHTRPDQLKEMIIWSTQSIADAALNNFEPYVTDEQEDILKPVLGSDVWRWKLDSSKMDHPDYGDLKQLLLDEVHPLRVVVDKFISVMFKKETWDSNKGARNYYRVMAQEVIDCDKKVFQDRFIRGDCSLDSNTLIFRRIFERAMALKIPKFSMHLLNSEEYKRYFVLQIDDQFREGNGQYAWKVESSASQADLEDFIARFVFYVNVPKVADFRNKLTQTLGANRFKELCDLVQQCTVEQMASKAEIDAIFELLVLRSKTNLKKDPGLEFEEDDGDLRSVLKDNNRVFIEAVQDIECSVNRVFMTEEFENGMQPCLAFRYRNFERSSECFKLGRNKLTLDPYFDSRLKELNNYFDSPIVLSDQAGMGKTTEMFYIADNIRNQRQDCLVVYLDCKAAVKLFREVDSLDAREKLIKVVCVTIQADADEYQTLMRRLDLVIEKIKTDGKAQEYASQLMRKEFPDDHVKMALSVYRGSTDHVRDLFEKNETYGLVRLNPSEAFCHETYLSYFLALHFTTHRAEPGEFKQYMKRYLCPNRVDVATKFMDFHLGNLMNNPDTIQLLKDKTNEFTHYLSKSCTETERFTLIRSSMNATAFNVFNILYASLTESDRRKLRFRFGGGTNQTENRHLINLKRLGGDQTLQLLGVLRRKHGTSFVVDILTNFSDDEEDFIGVACRKPFMQVLRWLFERVPELVVEERDALLEYVRKRVPGYLEVLIQHNNAEVLEEIIQWVKSNWSRDVLATWAENYELLLVFASNVGRKFAFTYITKRT</sequence>
<evidence type="ECO:0000313" key="2">
    <source>
        <dbReference type="Proteomes" id="UP001562425"/>
    </source>
</evidence>
<evidence type="ECO:0000313" key="1">
    <source>
        <dbReference type="EMBL" id="KAL1380573.1"/>
    </source>
</evidence>
<organism evidence="1 2">
    <name type="scientific">Culex pipiens pipiens</name>
    <name type="common">Northern house mosquito</name>
    <dbReference type="NCBI Taxonomy" id="38569"/>
    <lineage>
        <taxon>Eukaryota</taxon>
        <taxon>Metazoa</taxon>
        <taxon>Ecdysozoa</taxon>
        <taxon>Arthropoda</taxon>
        <taxon>Hexapoda</taxon>
        <taxon>Insecta</taxon>
        <taxon>Pterygota</taxon>
        <taxon>Neoptera</taxon>
        <taxon>Endopterygota</taxon>
        <taxon>Diptera</taxon>
        <taxon>Nematocera</taxon>
        <taxon>Culicoidea</taxon>
        <taxon>Culicidae</taxon>
        <taxon>Culicinae</taxon>
        <taxon>Culicini</taxon>
        <taxon>Culex</taxon>
        <taxon>Culex</taxon>
    </lineage>
</organism>
<dbReference type="Proteomes" id="UP001562425">
    <property type="component" value="Unassembled WGS sequence"/>
</dbReference>
<dbReference type="EMBL" id="JBEHCU010009051">
    <property type="protein sequence ID" value="KAL1380573.1"/>
    <property type="molecule type" value="Genomic_DNA"/>
</dbReference>
<protein>
    <submittedName>
        <fullName evidence="1">Uncharacterized protein</fullName>
    </submittedName>
</protein>
<dbReference type="AlphaFoldDB" id="A0ABD1CW19"/>
<name>A0ABD1CW19_CULPP</name>
<gene>
    <name evidence="1" type="ORF">pipiens_014083</name>
</gene>